<name>A0A7Y9IES6_9ACTN</name>
<accession>A0A7Y9IES6</accession>
<dbReference type="EMBL" id="JACCBU010000001">
    <property type="protein sequence ID" value="NYE75537.1"/>
    <property type="molecule type" value="Genomic_DNA"/>
</dbReference>
<feature type="transmembrane region" description="Helical" evidence="1">
    <location>
        <begin position="50"/>
        <end position="69"/>
    </location>
</feature>
<keyword evidence="1" id="KW-0472">Membrane</keyword>
<keyword evidence="3" id="KW-1185">Reference proteome</keyword>
<comment type="caution">
    <text evidence="2">The sequence shown here is derived from an EMBL/GenBank/DDBJ whole genome shotgun (WGS) entry which is preliminary data.</text>
</comment>
<evidence type="ECO:0008006" key="4">
    <source>
        <dbReference type="Google" id="ProtNLM"/>
    </source>
</evidence>
<sequence>MEQKLLWKVYIGVVGAVTTIAAQKIVTTAWKVATGDAPPSPTNPDTPVKVAVSWAIASGVGVGVTQLLVTRLAARRWSNQTGAAPSGIPGIKLKI</sequence>
<evidence type="ECO:0000313" key="3">
    <source>
        <dbReference type="Proteomes" id="UP000569914"/>
    </source>
</evidence>
<evidence type="ECO:0000256" key="1">
    <source>
        <dbReference type="SAM" id="Phobius"/>
    </source>
</evidence>
<dbReference type="AlphaFoldDB" id="A0A7Y9IES6"/>
<evidence type="ECO:0000313" key="2">
    <source>
        <dbReference type="EMBL" id="NYE75537.1"/>
    </source>
</evidence>
<protein>
    <recommendedName>
        <fullName evidence="4">DUF4235 domain-containing protein</fullName>
    </recommendedName>
</protein>
<gene>
    <name evidence="2" type="ORF">BKA15_006866</name>
</gene>
<reference evidence="2 3" key="1">
    <citation type="submission" date="2020-07" db="EMBL/GenBank/DDBJ databases">
        <title>Sequencing the genomes of 1000 actinobacteria strains.</title>
        <authorList>
            <person name="Klenk H.-P."/>
        </authorList>
    </citation>
    <scope>NUCLEOTIDE SEQUENCE [LARGE SCALE GENOMIC DNA]</scope>
    <source>
        <strain evidence="2 3">DSM 22083</strain>
    </source>
</reference>
<feature type="transmembrane region" description="Helical" evidence="1">
    <location>
        <begin position="7"/>
        <end position="30"/>
    </location>
</feature>
<dbReference type="RefSeq" id="WP_179758027.1">
    <property type="nucleotide sequence ID" value="NZ_JACCBU010000001.1"/>
</dbReference>
<dbReference type="Proteomes" id="UP000569914">
    <property type="component" value="Unassembled WGS sequence"/>
</dbReference>
<dbReference type="InterPro" id="IPR025329">
    <property type="entry name" value="DUF4235"/>
</dbReference>
<dbReference type="Pfam" id="PF14019">
    <property type="entry name" value="DUF4235"/>
    <property type="match status" value="1"/>
</dbReference>
<proteinExistence type="predicted"/>
<keyword evidence="1" id="KW-0812">Transmembrane</keyword>
<keyword evidence="1" id="KW-1133">Transmembrane helix</keyword>
<organism evidence="2 3">
    <name type="scientific">Microlunatus parietis</name>
    <dbReference type="NCBI Taxonomy" id="682979"/>
    <lineage>
        <taxon>Bacteria</taxon>
        <taxon>Bacillati</taxon>
        <taxon>Actinomycetota</taxon>
        <taxon>Actinomycetes</taxon>
        <taxon>Propionibacteriales</taxon>
        <taxon>Propionibacteriaceae</taxon>
        <taxon>Microlunatus</taxon>
    </lineage>
</organism>